<dbReference type="InterPro" id="IPR006012">
    <property type="entry name" value="Syntaxin/epimorphin_CS"/>
</dbReference>
<dbReference type="Pfam" id="PF00804">
    <property type="entry name" value="Syntaxin"/>
    <property type="match status" value="1"/>
</dbReference>
<dbReference type="GO" id="GO:0031201">
    <property type="term" value="C:SNARE complex"/>
    <property type="evidence" value="ECO:0007669"/>
    <property type="project" value="TreeGrafter"/>
</dbReference>
<dbReference type="GO" id="GO:0048278">
    <property type="term" value="P:vesicle docking"/>
    <property type="evidence" value="ECO:0007669"/>
    <property type="project" value="TreeGrafter"/>
</dbReference>
<feature type="compositionally biased region" description="Basic and acidic residues" evidence="8">
    <location>
        <begin position="1"/>
        <end position="12"/>
    </location>
</feature>
<dbReference type="GO" id="GO:0006886">
    <property type="term" value="P:intracellular protein transport"/>
    <property type="evidence" value="ECO:0007669"/>
    <property type="project" value="InterPro"/>
</dbReference>
<dbReference type="InterPro" id="IPR006011">
    <property type="entry name" value="Syntaxin_N"/>
</dbReference>
<evidence type="ECO:0000256" key="8">
    <source>
        <dbReference type="SAM" id="MobiDB-lite"/>
    </source>
</evidence>
<dbReference type="InterPro" id="IPR000727">
    <property type="entry name" value="T_SNARE_dom"/>
</dbReference>
<dbReference type="SMART" id="SM00503">
    <property type="entry name" value="SynN"/>
    <property type="match status" value="1"/>
</dbReference>
<dbReference type="InterPro" id="IPR010989">
    <property type="entry name" value="SNARE"/>
</dbReference>
<evidence type="ECO:0000313" key="10">
    <source>
        <dbReference type="Ensembl" id="ENSLACP00000015345.1"/>
    </source>
</evidence>
<dbReference type="HOGENOM" id="CLU_042423_2_2_1"/>
<protein>
    <recommendedName>
        <fullName evidence="9">t-SNARE coiled-coil homology domain-containing protein</fullName>
    </recommendedName>
</protein>
<dbReference type="GeneTree" id="ENSGT01050000244948"/>
<dbReference type="Proteomes" id="UP000008672">
    <property type="component" value="Unassembled WGS sequence"/>
</dbReference>
<feature type="region of interest" description="Disordered" evidence="8">
    <location>
        <begin position="1"/>
        <end position="33"/>
    </location>
</feature>
<dbReference type="SUPFAM" id="SSF47661">
    <property type="entry name" value="t-snare proteins"/>
    <property type="match status" value="1"/>
</dbReference>
<dbReference type="OMA" id="CCTTEES"/>
<evidence type="ECO:0000256" key="6">
    <source>
        <dbReference type="RuleBase" id="RU003858"/>
    </source>
</evidence>
<dbReference type="GO" id="GO:0005484">
    <property type="term" value="F:SNAP receptor activity"/>
    <property type="evidence" value="ECO:0007669"/>
    <property type="project" value="InterPro"/>
</dbReference>
<reference evidence="10" key="2">
    <citation type="submission" date="2025-08" db="UniProtKB">
        <authorList>
            <consortium name="Ensembl"/>
        </authorList>
    </citation>
    <scope>IDENTIFICATION</scope>
</reference>
<feature type="coiled-coil region" evidence="7">
    <location>
        <begin position="39"/>
        <end position="76"/>
    </location>
</feature>
<dbReference type="PROSITE" id="PS50192">
    <property type="entry name" value="T_SNARE"/>
    <property type="match status" value="1"/>
</dbReference>
<evidence type="ECO:0000256" key="3">
    <source>
        <dbReference type="ARBA" id="ARBA00022448"/>
    </source>
</evidence>
<evidence type="ECO:0000313" key="11">
    <source>
        <dbReference type="Proteomes" id="UP000008672"/>
    </source>
</evidence>
<name>H3B0C4_LATCH</name>
<dbReference type="eggNOG" id="KOG0810">
    <property type="taxonomic scope" value="Eukaryota"/>
</dbReference>
<reference evidence="10" key="3">
    <citation type="submission" date="2025-09" db="UniProtKB">
        <authorList>
            <consortium name="Ensembl"/>
        </authorList>
    </citation>
    <scope>IDENTIFICATION</scope>
</reference>
<feature type="domain" description="T-SNARE coiled-coil homology" evidence="9">
    <location>
        <begin position="200"/>
        <end position="262"/>
    </location>
</feature>
<evidence type="ECO:0000256" key="5">
    <source>
        <dbReference type="ARBA" id="ARBA00023136"/>
    </source>
</evidence>
<dbReference type="Pfam" id="PF05739">
    <property type="entry name" value="SNARE"/>
    <property type="match status" value="1"/>
</dbReference>
<gene>
    <name evidence="10" type="primary">LOC102360418</name>
</gene>
<dbReference type="PANTHER" id="PTHR19957:SF72">
    <property type="entry name" value="SYNTAXIN-3-LIKE"/>
    <property type="match status" value="1"/>
</dbReference>
<comment type="similarity">
    <text evidence="2 6">Belongs to the syntaxin family.</text>
</comment>
<dbReference type="InterPro" id="IPR045242">
    <property type="entry name" value="Syntaxin"/>
</dbReference>
<keyword evidence="11" id="KW-1185">Reference proteome</keyword>
<dbReference type="EMBL" id="AFYH01129934">
    <property type="status" value="NOT_ANNOTATED_CDS"/>
    <property type="molecule type" value="Genomic_DNA"/>
</dbReference>
<evidence type="ECO:0000256" key="4">
    <source>
        <dbReference type="ARBA" id="ARBA00023054"/>
    </source>
</evidence>
<sequence>MKDRLEELRSRADEDDFLQLDSPFSYDNPAYEQEPSDGIDKFFQEVSDFSAELEELEELSEDIQKKQEEVLCSTTKERICEEKQHLAKLKDSFTYKAKHIQSRLNRMKKALDGEMKTYLAEFRIRQCQFNILAKRYQNILTLHYTNETKYVGKLKQQIIRQTELAGLQLQEDDINRLVDTAAAPQIVGQDLEVLEARKHLAMAQERRKQLLDLEAQITELHGLFLHMEVLVSEQQEMANNIEYNVLQAIDYISQSNQEVKKALKYQRRSRIAAALSAALGLCACCACLSCASQ</sequence>
<dbReference type="GO" id="GO:0006887">
    <property type="term" value="P:exocytosis"/>
    <property type="evidence" value="ECO:0007669"/>
    <property type="project" value="TreeGrafter"/>
</dbReference>
<dbReference type="GO" id="GO:0005886">
    <property type="term" value="C:plasma membrane"/>
    <property type="evidence" value="ECO:0007669"/>
    <property type="project" value="TreeGrafter"/>
</dbReference>
<dbReference type="SMART" id="SM00397">
    <property type="entry name" value="t_SNARE"/>
    <property type="match status" value="1"/>
</dbReference>
<dbReference type="PROSITE" id="PS00914">
    <property type="entry name" value="SYNTAXIN"/>
    <property type="match status" value="1"/>
</dbReference>
<dbReference type="AlphaFoldDB" id="H3B0C4"/>
<dbReference type="Gene3D" id="1.20.5.110">
    <property type="match status" value="1"/>
</dbReference>
<proteinExistence type="inferred from homology"/>
<dbReference type="GO" id="GO:0000149">
    <property type="term" value="F:SNARE binding"/>
    <property type="evidence" value="ECO:0007669"/>
    <property type="project" value="TreeGrafter"/>
</dbReference>
<keyword evidence="4 7" id="KW-0175">Coiled coil</keyword>
<dbReference type="PANTHER" id="PTHR19957">
    <property type="entry name" value="SYNTAXIN"/>
    <property type="match status" value="1"/>
</dbReference>
<organism evidence="10 11">
    <name type="scientific">Latimeria chalumnae</name>
    <name type="common">Coelacanth</name>
    <dbReference type="NCBI Taxonomy" id="7897"/>
    <lineage>
        <taxon>Eukaryota</taxon>
        <taxon>Metazoa</taxon>
        <taxon>Chordata</taxon>
        <taxon>Craniata</taxon>
        <taxon>Vertebrata</taxon>
        <taxon>Euteleostomi</taxon>
        <taxon>Coelacanthiformes</taxon>
        <taxon>Coelacanthidae</taxon>
        <taxon>Latimeria</taxon>
    </lineage>
</organism>
<keyword evidence="5" id="KW-0472">Membrane</keyword>
<dbReference type="GO" id="GO:0012505">
    <property type="term" value="C:endomembrane system"/>
    <property type="evidence" value="ECO:0007669"/>
    <property type="project" value="UniProtKB-SubCell"/>
</dbReference>
<reference evidence="11" key="1">
    <citation type="submission" date="2011-08" db="EMBL/GenBank/DDBJ databases">
        <title>The draft genome of Latimeria chalumnae.</title>
        <authorList>
            <person name="Di Palma F."/>
            <person name="Alfoldi J."/>
            <person name="Johnson J."/>
            <person name="Berlin A."/>
            <person name="Gnerre S."/>
            <person name="Jaffe D."/>
            <person name="MacCallum I."/>
            <person name="Young S."/>
            <person name="Walker B.J."/>
            <person name="Lander E."/>
            <person name="Lindblad-Toh K."/>
        </authorList>
    </citation>
    <scope>NUCLEOTIDE SEQUENCE [LARGE SCALE GENOMIC DNA]</scope>
    <source>
        <strain evidence="11">Wild caught</strain>
    </source>
</reference>
<dbReference type="GO" id="GO:0006906">
    <property type="term" value="P:vesicle fusion"/>
    <property type="evidence" value="ECO:0007669"/>
    <property type="project" value="TreeGrafter"/>
</dbReference>
<evidence type="ECO:0000256" key="1">
    <source>
        <dbReference type="ARBA" id="ARBA00004184"/>
    </source>
</evidence>
<evidence type="ECO:0000256" key="7">
    <source>
        <dbReference type="SAM" id="Coils"/>
    </source>
</evidence>
<dbReference type="CDD" id="cd15848">
    <property type="entry name" value="SNARE_syntaxin1-like"/>
    <property type="match status" value="1"/>
</dbReference>
<dbReference type="Ensembl" id="ENSLACT00000015451.1">
    <property type="protein sequence ID" value="ENSLACP00000015345.1"/>
    <property type="gene ID" value="ENSLACG00000013510.1"/>
</dbReference>
<evidence type="ECO:0000256" key="2">
    <source>
        <dbReference type="ARBA" id="ARBA00009063"/>
    </source>
</evidence>
<dbReference type="InParanoid" id="H3B0C4"/>
<comment type="subcellular location">
    <subcellularLocation>
        <location evidence="1">Endomembrane system</location>
        <topology evidence="1">Peripheral membrane protein</topology>
    </subcellularLocation>
</comment>
<keyword evidence="3" id="KW-0813">Transport</keyword>
<accession>H3B0C4</accession>
<dbReference type="FunFam" id="1.20.5.110:FF:000022">
    <property type="entry name" value="Syntaxin 19"/>
    <property type="match status" value="1"/>
</dbReference>
<dbReference type="Gene3D" id="1.20.58.70">
    <property type="match status" value="1"/>
</dbReference>
<evidence type="ECO:0000259" key="9">
    <source>
        <dbReference type="PROSITE" id="PS50192"/>
    </source>
</evidence>
<dbReference type="STRING" id="7897.ENSLACP00000015345"/>